<dbReference type="GO" id="GO:0043022">
    <property type="term" value="F:ribosome binding"/>
    <property type="evidence" value="ECO:0007669"/>
    <property type="project" value="TreeGrafter"/>
</dbReference>
<name>A0A9D2EHV4_9MICO</name>
<dbReference type="AlphaFoldDB" id="A0A9D2EHV4"/>
<dbReference type="GO" id="GO:0003747">
    <property type="term" value="F:translation release factor activity"/>
    <property type="evidence" value="ECO:0007669"/>
    <property type="project" value="InterPro"/>
</dbReference>
<dbReference type="InterPro" id="IPR045853">
    <property type="entry name" value="Pep_chain_release_fac_I_sf"/>
</dbReference>
<dbReference type="Pfam" id="PF00472">
    <property type="entry name" value="RF-1"/>
    <property type="match status" value="1"/>
</dbReference>
<dbReference type="EMBL" id="DXBY01000333">
    <property type="protein sequence ID" value="HIZ37994.1"/>
    <property type="molecule type" value="Genomic_DNA"/>
</dbReference>
<feature type="region of interest" description="Disordered" evidence="2">
    <location>
        <begin position="105"/>
        <end position="152"/>
    </location>
</feature>
<organism evidence="4 5">
    <name type="scientific">Candidatus Ruania gallistercoris</name>
    <dbReference type="NCBI Taxonomy" id="2838746"/>
    <lineage>
        <taxon>Bacteria</taxon>
        <taxon>Bacillati</taxon>
        <taxon>Actinomycetota</taxon>
        <taxon>Actinomycetes</taxon>
        <taxon>Micrococcales</taxon>
        <taxon>Ruaniaceae</taxon>
        <taxon>Ruania</taxon>
    </lineage>
</organism>
<keyword evidence="4" id="KW-0378">Hydrolase</keyword>
<sequence length="152" mass="16604">MAANDLPVPPGPGNPGGLVVPGTELTERFSRSSGPGGQAVNTTDTRVELLFTPGTSSAFTSAQRERVLAALGERLVGDELRIVASSHAAQLRNRNEARDRLAALLRQALMPPPPTRRRTRPSRRARQRRLDTKKQRGRTKSLRRPPDRQGGD</sequence>
<dbReference type="Gene3D" id="3.30.160.20">
    <property type="match status" value="1"/>
</dbReference>
<feature type="compositionally biased region" description="Basic residues" evidence="2">
    <location>
        <begin position="115"/>
        <end position="127"/>
    </location>
</feature>
<reference evidence="4" key="2">
    <citation type="submission" date="2021-04" db="EMBL/GenBank/DDBJ databases">
        <authorList>
            <person name="Gilroy R."/>
        </authorList>
    </citation>
    <scope>NUCLEOTIDE SEQUENCE</scope>
    <source>
        <strain evidence="4">ChiGjej4B4-7305</strain>
    </source>
</reference>
<comment type="caution">
    <text evidence="4">The sequence shown here is derived from an EMBL/GenBank/DDBJ whole genome shotgun (WGS) entry which is preliminary data.</text>
</comment>
<evidence type="ECO:0000256" key="2">
    <source>
        <dbReference type="SAM" id="MobiDB-lite"/>
    </source>
</evidence>
<dbReference type="GO" id="GO:0072344">
    <property type="term" value="P:rescue of stalled ribosome"/>
    <property type="evidence" value="ECO:0007669"/>
    <property type="project" value="TreeGrafter"/>
</dbReference>
<evidence type="ECO:0000313" key="4">
    <source>
        <dbReference type="EMBL" id="HIZ37994.1"/>
    </source>
</evidence>
<evidence type="ECO:0000256" key="1">
    <source>
        <dbReference type="ARBA" id="ARBA00010835"/>
    </source>
</evidence>
<dbReference type="NCBIfam" id="NF006718">
    <property type="entry name" value="PRK09256.1"/>
    <property type="match status" value="1"/>
</dbReference>
<feature type="domain" description="Prokaryotic-type class I peptide chain release factors" evidence="3">
    <location>
        <begin position="20"/>
        <end position="143"/>
    </location>
</feature>
<evidence type="ECO:0000259" key="3">
    <source>
        <dbReference type="Pfam" id="PF00472"/>
    </source>
</evidence>
<dbReference type="GO" id="GO:0004045">
    <property type="term" value="F:peptidyl-tRNA hydrolase activity"/>
    <property type="evidence" value="ECO:0007669"/>
    <property type="project" value="UniProtKB-EC"/>
</dbReference>
<dbReference type="InterPro" id="IPR000352">
    <property type="entry name" value="Pep_chain_release_fac_I"/>
</dbReference>
<dbReference type="PANTHER" id="PTHR47814">
    <property type="entry name" value="PEPTIDYL-TRNA HYDROLASE ARFB"/>
    <property type="match status" value="1"/>
</dbReference>
<accession>A0A9D2EHV4</accession>
<gene>
    <name evidence="4" type="primary">arfB</name>
    <name evidence="4" type="ORF">H9815_19645</name>
</gene>
<reference evidence="4" key="1">
    <citation type="journal article" date="2021" name="PeerJ">
        <title>Extensive microbial diversity within the chicken gut microbiome revealed by metagenomics and culture.</title>
        <authorList>
            <person name="Gilroy R."/>
            <person name="Ravi A."/>
            <person name="Getino M."/>
            <person name="Pursley I."/>
            <person name="Horton D.L."/>
            <person name="Alikhan N.F."/>
            <person name="Baker D."/>
            <person name="Gharbi K."/>
            <person name="Hall N."/>
            <person name="Watson M."/>
            <person name="Adriaenssens E.M."/>
            <person name="Foster-Nyarko E."/>
            <person name="Jarju S."/>
            <person name="Secka A."/>
            <person name="Antonio M."/>
            <person name="Oren A."/>
            <person name="Chaudhuri R.R."/>
            <person name="La Ragione R."/>
            <person name="Hildebrand F."/>
            <person name="Pallen M.J."/>
        </authorList>
    </citation>
    <scope>NUCLEOTIDE SEQUENCE</scope>
    <source>
        <strain evidence="4">ChiGjej4B4-7305</strain>
    </source>
</reference>
<dbReference type="Proteomes" id="UP000824037">
    <property type="component" value="Unassembled WGS sequence"/>
</dbReference>
<evidence type="ECO:0000313" key="5">
    <source>
        <dbReference type="Proteomes" id="UP000824037"/>
    </source>
</evidence>
<dbReference type="PANTHER" id="PTHR47814:SF1">
    <property type="entry name" value="PEPTIDYL-TRNA HYDROLASE ARFB"/>
    <property type="match status" value="1"/>
</dbReference>
<proteinExistence type="inferred from homology"/>
<dbReference type="EC" id="3.1.1.29" evidence="4"/>
<comment type="similarity">
    <text evidence="1">Belongs to the prokaryotic/mitochondrial release factor family.</text>
</comment>
<protein>
    <submittedName>
        <fullName evidence="4">Aminoacyl-tRNA hydrolase</fullName>
        <ecNumber evidence="4">3.1.1.29</ecNumber>
    </submittedName>
</protein>
<dbReference type="SUPFAM" id="SSF75620">
    <property type="entry name" value="Release factor"/>
    <property type="match status" value="1"/>
</dbReference>